<dbReference type="PANTHER" id="PTHR11616:SF240">
    <property type="entry name" value="BLOATED TUBULES, ISOFORM B-RELATED"/>
    <property type="match status" value="1"/>
</dbReference>
<feature type="transmembrane region" description="Helical" evidence="7">
    <location>
        <begin position="6"/>
        <end position="25"/>
    </location>
</feature>
<feature type="transmembrane region" description="Helical" evidence="7">
    <location>
        <begin position="495"/>
        <end position="515"/>
    </location>
</feature>
<dbReference type="SUPFAM" id="SSF161070">
    <property type="entry name" value="SNF-like"/>
    <property type="match status" value="1"/>
</dbReference>
<protein>
    <submittedName>
        <fullName evidence="8">Uncharacterized protein</fullName>
    </submittedName>
</protein>
<feature type="transmembrane region" description="Helical" evidence="7">
    <location>
        <begin position="312"/>
        <end position="336"/>
    </location>
</feature>
<dbReference type="GO" id="GO:0035725">
    <property type="term" value="P:sodium ion transmembrane transport"/>
    <property type="evidence" value="ECO:0007669"/>
    <property type="project" value="TreeGrafter"/>
</dbReference>
<comment type="subcellular location">
    <subcellularLocation>
        <location evidence="1">Membrane</location>
        <topology evidence="1">Multi-pass membrane protein</topology>
    </subcellularLocation>
</comment>
<dbReference type="EnsemblMetazoa" id="G9797.1">
    <property type="protein sequence ID" value="G9797.1:cds"/>
    <property type="gene ID" value="G9797"/>
</dbReference>
<evidence type="ECO:0000256" key="6">
    <source>
        <dbReference type="PIRSR" id="PIRSR600175-2"/>
    </source>
</evidence>
<keyword evidence="2" id="KW-0813">Transport</keyword>
<name>A0A8W8P778_MAGGI</name>
<evidence type="ECO:0000256" key="4">
    <source>
        <dbReference type="ARBA" id="ARBA00022989"/>
    </source>
</evidence>
<dbReference type="Pfam" id="PF00209">
    <property type="entry name" value="SNF"/>
    <property type="match status" value="2"/>
</dbReference>
<dbReference type="InterPro" id="IPR037272">
    <property type="entry name" value="SNS_sf"/>
</dbReference>
<evidence type="ECO:0000313" key="9">
    <source>
        <dbReference type="Proteomes" id="UP000005408"/>
    </source>
</evidence>
<keyword evidence="3 7" id="KW-0812">Transmembrane</keyword>
<feature type="transmembrane region" description="Helical" evidence="7">
    <location>
        <begin position="382"/>
        <end position="407"/>
    </location>
</feature>
<reference evidence="8" key="1">
    <citation type="submission" date="2022-08" db="UniProtKB">
        <authorList>
            <consortium name="EnsemblMetazoa"/>
        </authorList>
    </citation>
    <scope>IDENTIFICATION</scope>
    <source>
        <strain evidence="8">05x7-T-G4-1.051#20</strain>
    </source>
</reference>
<accession>A0A8W8P778</accession>
<proteinExistence type="predicted"/>
<feature type="transmembrane region" description="Helical" evidence="7">
    <location>
        <begin position="221"/>
        <end position="242"/>
    </location>
</feature>
<dbReference type="InterPro" id="IPR000175">
    <property type="entry name" value="Na/ntran_symport"/>
</dbReference>
<keyword evidence="6" id="KW-1015">Disulfide bond</keyword>
<feature type="transmembrane region" description="Helical" evidence="7">
    <location>
        <begin position="77"/>
        <end position="105"/>
    </location>
</feature>
<dbReference type="PROSITE" id="PS50267">
    <property type="entry name" value="NA_NEUROTRAN_SYMP_3"/>
    <property type="match status" value="1"/>
</dbReference>
<feature type="transmembrane region" description="Helical" evidence="7">
    <location>
        <begin position="428"/>
        <end position="457"/>
    </location>
</feature>
<feature type="transmembrane region" description="Helical" evidence="7">
    <location>
        <begin position="37"/>
        <end position="57"/>
    </location>
</feature>
<dbReference type="AlphaFoldDB" id="A0A8W8P778"/>
<feature type="transmembrane region" description="Helical" evidence="7">
    <location>
        <begin position="194"/>
        <end position="215"/>
    </location>
</feature>
<dbReference type="GO" id="GO:0005886">
    <property type="term" value="C:plasma membrane"/>
    <property type="evidence" value="ECO:0007669"/>
    <property type="project" value="TreeGrafter"/>
</dbReference>
<evidence type="ECO:0000313" key="8">
    <source>
        <dbReference type="EnsemblMetazoa" id="G9797.1:cds"/>
    </source>
</evidence>
<evidence type="ECO:0000256" key="7">
    <source>
        <dbReference type="SAM" id="Phobius"/>
    </source>
</evidence>
<feature type="transmembrane region" description="Helical" evidence="7">
    <location>
        <begin position="463"/>
        <end position="483"/>
    </location>
</feature>
<keyword evidence="4 7" id="KW-1133">Transmembrane helix</keyword>
<evidence type="ECO:0000256" key="5">
    <source>
        <dbReference type="ARBA" id="ARBA00023136"/>
    </source>
</evidence>
<sequence length="637" mass="71268">MGETFAQWNLLQLSLIAVFPAYLAYIRPVDGMALISLYVYLFVLCMPAMLIQMKLGGYNQKGIVGLLSQHLPISKGVGVALLVDLFLTCLYVAPLVCHFGMYAILSMMEQPYVWSSCGNEWNTENCVDIHQKVQAAGGNSEKTYTINNGVAQNLRVMPELEFYHNAYLGLSDSIGNVTGFPVWNYTTQLQNVGISLLPVTLAVLWILVFLFTAFGARVSGWILFVLGLAFVGMLLAVLGYGYNSLDSDSSNSFLLTFYNLNFRGFLQPVDTRVLINTASEGFDLLMNSLPVWTAIPVTMGKFTGQGKISRNLGWLLVIVTYALIIQVPQLAMAPYIGNLLTKVKDTKVLREGSLNVTTRGMSIQLVFNVMPAAFAELEIPPVYAMLFFLSLFICGFMFLCVAMLTIVDNIVDSLTTRFVRLHDRKHCCTFVTTFFLMVALICMGLLMTTTAGFYYVILLDQSVTRLRFITVFILAVSVIIVYVKHTFSIVERILISIWCILAATATAGFWLYSFIMYLGFPLSYNGHEYTKVFDLISWIISAVPYIAIPAAAMHSCGLFEGTCKERMQYMFCGVQDEPRDYQGYYPAPEPSAPPAYSYNTNSYNRNGAMLYPMADVHKDMYDAELEPLDTRLRSSQI</sequence>
<dbReference type="Proteomes" id="UP000005408">
    <property type="component" value="Unassembled WGS sequence"/>
</dbReference>
<evidence type="ECO:0000256" key="3">
    <source>
        <dbReference type="ARBA" id="ARBA00022692"/>
    </source>
</evidence>
<dbReference type="OrthoDB" id="6125674at2759"/>
<keyword evidence="9" id="KW-1185">Reference proteome</keyword>
<organism evidence="8 9">
    <name type="scientific">Magallana gigas</name>
    <name type="common">Pacific oyster</name>
    <name type="synonym">Crassostrea gigas</name>
    <dbReference type="NCBI Taxonomy" id="29159"/>
    <lineage>
        <taxon>Eukaryota</taxon>
        <taxon>Metazoa</taxon>
        <taxon>Spiralia</taxon>
        <taxon>Lophotrochozoa</taxon>
        <taxon>Mollusca</taxon>
        <taxon>Bivalvia</taxon>
        <taxon>Autobranchia</taxon>
        <taxon>Pteriomorphia</taxon>
        <taxon>Ostreida</taxon>
        <taxon>Ostreoidea</taxon>
        <taxon>Ostreidae</taxon>
        <taxon>Magallana</taxon>
    </lineage>
</organism>
<feature type="transmembrane region" description="Helical" evidence="7">
    <location>
        <begin position="535"/>
        <end position="559"/>
    </location>
</feature>
<evidence type="ECO:0000256" key="1">
    <source>
        <dbReference type="ARBA" id="ARBA00004141"/>
    </source>
</evidence>
<dbReference type="OMA" id="ETISWIV"/>
<keyword evidence="5 7" id="KW-0472">Membrane</keyword>
<evidence type="ECO:0000256" key="2">
    <source>
        <dbReference type="ARBA" id="ARBA00022448"/>
    </source>
</evidence>
<dbReference type="PANTHER" id="PTHR11616">
    <property type="entry name" value="SODIUM/CHLORIDE DEPENDENT TRANSPORTER"/>
    <property type="match status" value="1"/>
</dbReference>
<feature type="disulfide bond" evidence="6">
    <location>
        <begin position="117"/>
        <end position="126"/>
    </location>
</feature>